<feature type="region of interest" description="Disordered" evidence="1">
    <location>
        <begin position="191"/>
        <end position="210"/>
    </location>
</feature>
<dbReference type="STRING" id="8022.A0A060XLX3"/>
<evidence type="ECO:0000313" key="4">
    <source>
        <dbReference type="Proteomes" id="UP000193380"/>
    </source>
</evidence>
<proteinExistence type="predicted"/>
<dbReference type="AlphaFoldDB" id="A0A060XLX3"/>
<dbReference type="InterPro" id="IPR057667">
    <property type="entry name" value="HTH_SB"/>
</dbReference>
<evidence type="ECO:0000256" key="1">
    <source>
        <dbReference type="SAM" id="MobiDB-lite"/>
    </source>
</evidence>
<evidence type="ECO:0000313" key="3">
    <source>
        <dbReference type="EMBL" id="CDQ77890.1"/>
    </source>
</evidence>
<evidence type="ECO:0000259" key="2">
    <source>
        <dbReference type="Pfam" id="PF25787"/>
    </source>
</evidence>
<accession>A0A060XLX3</accession>
<sequence>MLNQIEMCFIGCIHLQLKSEVYIHLGWSHSNSLFNHSTNVLLTNYSFGKLVWTSTLCMTQVIFPTITSWENQKKFVDLYKSGSSLGAISKCLTVPRSSVQTIVRKYKHNRTNLLEMNILWCKTCKSIPEQQQRTFSLISYPFNLTHLFSSDHSDSNRWSDVTSCAVPCSFRPQQEVVAVHEQTITVAVEVKREPTTSTPPSSLPPSPQVTAERFSSNHLSVTSSVSHNSLEGEVPVSDIYFYADGRYWVYSPILGRKKLNSSSSCNNQEDRSWVYSPLHYGSESRPGSDGESETDQRSVLNFSVTFKNNNMIIIIVKILNYKRSIHSSVVL</sequence>
<dbReference type="EMBL" id="FR905269">
    <property type="protein sequence ID" value="CDQ77890.1"/>
    <property type="molecule type" value="Genomic_DNA"/>
</dbReference>
<dbReference type="PaxDb" id="8022-A0A060XLX3"/>
<dbReference type="Proteomes" id="UP000193380">
    <property type="component" value="Unassembled WGS sequence"/>
</dbReference>
<reference evidence="3" key="2">
    <citation type="submission" date="2014-03" db="EMBL/GenBank/DDBJ databases">
        <authorList>
            <person name="Genoscope - CEA"/>
        </authorList>
    </citation>
    <scope>NUCLEOTIDE SEQUENCE</scope>
</reference>
<organism evidence="3 4">
    <name type="scientific">Oncorhynchus mykiss</name>
    <name type="common">Rainbow trout</name>
    <name type="synonym">Salmo gairdneri</name>
    <dbReference type="NCBI Taxonomy" id="8022"/>
    <lineage>
        <taxon>Eukaryota</taxon>
        <taxon>Metazoa</taxon>
        <taxon>Chordata</taxon>
        <taxon>Craniata</taxon>
        <taxon>Vertebrata</taxon>
        <taxon>Euteleostomi</taxon>
        <taxon>Actinopterygii</taxon>
        <taxon>Neopterygii</taxon>
        <taxon>Teleostei</taxon>
        <taxon>Protacanthopterygii</taxon>
        <taxon>Salmoniformes</taxon>
        <taxon>Salmonidae</taxon>
        <taxon>Salmoninae</taxon>
        <taxon>Oncorhynchus</taxon>
    </lineage>
</organism>
<name>A0A060XLX3_ONCMY</name>
<dbReference type="Gene3D" id="1.10.10.10">
    <property type="entry name" value="Winged helix-like DNA-binding domain superfamily/Winged helix DNA-binding domain"/>
    <property type="match status" value="1"/>
</dbReference>
<dbReference type="Pfam" id="PF25787">
    <property type="entry name" value="HTH_SB"/>
    <property type="match status" value="1"/>
</dbReference>
<reference evidence="3" key="1">
    <citation type="journal article" date="2014" name="Nat. Commun.">
        <title>The rainbow trout genome provides novel insights into evolution after whole-genome duplication in vertebrates.</title>
        <authorList>
            <person name="Berthelot C."/>
            <person name="Brunet F."/>
            <person name="Chalopin D."/>
            <person name="Juanchich A."/>
            <person name="Bernard M."/>
            <person name="Noel B."/>
            <person name="Bento P."/>
            <person name="Da Silva C."/>
            <person name="Labadie K."/>
            <person name="Alberti A."/>
            <person name="Aury J.M."/>
            <person name="Louis A."/>
            <person name="Dehais P."/>
            <person name="Bardou P."/>
            <person name="Montfort J."/>
            <person name="Klopp C."/>
            <person name="Cabau C."/>
            <person name="Gaspin C."/>
            <person name="Thorgaard G.H."/>
            <person name="Boussaha M."/>
            <person name="Quillet E."/>
            <person name="Guyomard R."/>
            <person name="Galiana D."/>
            <person name="Bobe J."/>
            <person name="Volff J.N."/>
            <person name="Genet C."/>
            <person name="Wincker P."/>
            <person name="Jaillon O."/>
            <person name="Roest Crollius H."/>
            <person name="Guiguen Y."/>
        </authorList>
    </citation>
    <scope>NUCLEOTIDE SEQUENCE [LARGE SCALE GENOMIC DNA]</scope>
</reference>
<feature type="domain" description="Sleeping Beauty transposase HTH" evidence="2">
    <location>
        <begin position="72"/>
        <end position="110"/>
    </location>
</feature>
<dbReference type="InterPro" id="IPR036388">
    <property type="entry name" value="WH-like_DNA-bd_sf"/>
</dbReference>
<protein>
    <recommendedName>
        <fullName evidence="2">Sleeping Beauty transposase HTH domain-containing protein</fullName>
    </recommendedName>
</protein>
<gene>
    <name evidence="3" type="ORF">GSONMT00012194001</name>
</gene>